<gene>
    <name evidence="3" type="ORF">GVO57_10780</name>
</gene>
<feature type="signal peptide" evidence="1">
    <location>
        <begin position="1"/>
        <end position="22"/>
    </location>
</feature>
<evidence type="ECO:0000259" key="2">
    <source>
        <dbReference type="Pfam" id="PF07589"/>
    </source>
</evidence>
<dbReference type="NCBIfam" id="NF035944">
    <property type="entry name" value="PEPxxWA-CTERM"/>
    <property type="match status" value="1"/>
</dbReference>
<name>A0A7Z2NXG7_9SPHN</name>
<proteinExistence type="predicted"/>
<keyword evidence="1" id="KW-0732">Signal</keyword>
<evidence type="ECO:0000313" key="4">
    <source>
        <dbReference type="Proteomes" id="UP000464468"/>
    </source>
</evidence>
<feature type="chain" id="PRO_5030547586" evidence="1">
    <location>
        <begin position="23"/>
        <end position="192"/>
    </location>
</feature>
<dbReference type="AlphaFoldDB" id="A0A7Z2NXG7"/>
<protein>
    <submittedName>
        <fullName evidence="3">PEPxxWA-CTERM sorting domain-containing protein</fullName>
    </submittedName>
</protein>
<feature type="domain" description="Ice-binding protein C-terminal" evidence="2">
    <location>
        <begin position="162"/>
        <end position="185"/>
    </location>
</feature>
<evidence type="ECO:0000313" key="3">
    <source>
        <dbReference type="EMBL" id="QHL91209.1"/>
    </source>
</evidence>
<organism evidence="3 4">
    <name type="scientific">Sphingomonas changnyeongensis</name>
    <dbReference type="NCBI Taxonomy" id="2698679"/>
    <lineage>
        <taxon>Bacteria</taxon>
        <taxon>Pseudomonadati</taxon>
        <taxon>Pseudomonadota</taxon>
        <taxon>Alphaproteobacteria</taxon>
        <taxon>Sphingomonadales</taxon>
        <taxon>Sphingomonadaceae</taxon>
        <taxon>Sphingomonas</taxon>
    </lineage>
</organism>
<dbReference type="Proteomes" id="UP000464468">
    <property type="component" value="Chromosome"/>
</dbReference>
<accession>A0A7Z2NXG7</accession>
<dbReference type="KEGG" id="schy:GVO57_10780"/>
<sequence>MKKLFLAATAAIAIAAAAPADAATLIFTITNIGGEDRGDFSFTLDTSRVPDLVLTDSVRYTSGIQVSYRDVPGAGTGVATTGLSFFTGRQQGGLSLGASGWLPIGTLRLLNTALITNASFNTALPRGQNLPVFRLGTFDVSTTAQNSGPRPFDNYRITIAEVPEPATWAMMVIGFGAAGYGLRRRRVAYTLA</sequence>
<dbReference type="Pfam" id="PF07589">
    <property type="entry name" value="PEP-CTERM"/>
    <property type="match status" value="1"/>
</dbReference>
<dbReference type="NCBIfam" id="TIGR02595">
    <property type="entry name" value="PEP_CTERM"/>
    <property type="match status" value="1"/>
</dbReference>
<dbReference type="RefSeq" id="WP_160593139.1">
    <property type="nucleotide sequence ID" value="NZ_CP047895.1"/>
</dbReference>
<keyword evidence="4" id="KW-1185">Reference proteome</keyword>
<reference evidence="3 4" key="1">
    <citation type="submission" date="2020-01" db="EMBL/GenBank/DDBJ databases">
        <title>Sphingomonas sp. C33 whole genome sequece.</title>
        <authorList>
            <person name="Park C."/>
        </authorList>
    </citation>
    <scope>NUCLEOTIDE SEQUENCE [LARGE SCALE GENOMIC DNA]</scope>
    <source>
        <strain evidence="3 4">C33</strain>
    </source>
</reference>
<evidence type="ECO:0000256" key="1">
    <source>
        <dbReference type="SAM" id="SignalP"/>
    </source>
</evidence>
<dbReference type="EMBL" id="CP047895">
    <property type="protein sequence ID" value="QHL91209.1"/>
    <property type="molecule type" value="Genomic_DNA"/>
</dbReference>
<dbReference type="InterPro" id="IPR013424">
    <property type="entry name" value="Ice-binding_C"/>
</dbReference>